<dbReference type="RefSeq" id="WP_243508917.1">
    <property type="nucleotide sequence ID" value="NZ_CP094534.1"/>
</dbReference>
<name>A0ABY4AZH6_9BACT</name>
<evidence type="ECO:0000256" key="2">
    <source>
        <dbReference type="ARBA" id="ARBA00022679"/>
    </source>
</evidence>
<proteinExistence type="predicted"/>
<dbReference type="PANTHER" id="PTHR43861">
    <property type="entry name" value="TRANS-ACONITATE 2-METHYLTRANSFERASE-RELATED"/>
    <property type="match status" value="1"/>
</dbReference>
<dbReference type="EMBL" id="CP094534">
    <property type="protein sequence ID" value="UOE31929.1"/>
    <property type="molecule type" value="Genomic_DNA"/>
</dbReference>
<dbReference type="SUPFAM" id="SSF53335">
    <property type="entry name" value="S-adenosyl-L-methionine-dependent methyltransferases"/>
    <property type="match status" value="1"/>
</dbReference>
<dbReference type="InterPro" id="IPR041698">
    <property type="entry name" value="Methyltransf_25"/>
</dbReference>
<feature type="domain" description="Methyltransferase" evidence="3">
    <location>
        <begin position="48"/>
        <end position="139"/>
    </location>
</feature>
<dbReference type="GO" id="GO:0008168">
    <property type="term" value="F:methyltransferase activity"/>
    <property type="evidence" value="ECO:0007669"/>
    <property type="project" value="UniProtKB-KW"/>
</dbReference>
<dbReference type="PANTHER" id="PTHR43861:SF1">
    <property type="entry name" value="TRANS-ACONITATE 2-METHYLTRANSFERASE"/>
    <property type="match status" value="1"/>
</dbReference>
<sequence>MTQVALGMDVQTAYNAWAGSYDEVVNKTRDLEAAAIRQLLADIPRAEIIEIGCGTGKNTEWLVSKALHVTAVDFSTEMLARAEAKLAGGNVRFQQADITQPWTWVEPPADVVTCSLVLEHIENLGFVFEQCRAALKAGGCFYVGELHPSKQYLGSKARFEAGAGVLELPCFTHHVSDFIAAAQQHGFRCVELREWFDGNDRTTVPRILALLFQKQP</sequence>
<dbReference type="InterPro" id="IPR029063">
    <property type="entry name" value="SAM-dependent_MTases_sf"/>
</dbReference>
<dbReference type="CDD" id="cd02440">
    <property type="entry name" value="AdoMet_MTases"/>
    <property type="match status" value="1"/>
</dbReference>
<reference evidence="4 5" key="1">
    <citation type="submission" date="2022-03" db="EMBL/GenBank/DDBJ databases">
        <title>Hymenobactersp. isolated from the air.</title>
        <authorList>
            <person name="Won M."/>
            <person name="Kwon S.-W."/>
        </authorList>
    </citation>
    <scope>NUCLEOTIDE SEQUENCE [LARGE SCALE GENOMIC DNA]</scope>
    <source>
        <strain evidence="4 5">KACC 22596</strain>
    </source>
</reference>
<dbReference type="GO" id="GO:0032259">
    <property type="term" value="P:methylation"/>
    <property type="evidence" value="ECO:0007669"/>
    <property type="project" value="UniProtKB-KW"/>
</dbReference>
<evidence type="ECO:0000256" key="1">
    <source>
        <dbReference type="ARBA" id="ARBA00022603"/>
    </source>
</evidence>
<accession>A0ABY4AZH6</accession>
<dbReference type="Proteomes" id="UP000831390">
    <property type="component" value="Chromosome"/>
</dbReference>
<keyword evidence="5" id="KW-1185">Reference proteome</keyword>
<organism evidence="4 5">
    <name type="scientific">Hymenobacter monticola</name>
    <dbReference type="NCBI Taxonomy" id="1705399"/>
    <lineage>
        <taxon>Bacteria</taxon>
        <taxon>Pseudomonadati</taxon>
        <taxon>Bacteroidota</taxon>
        <taxon>Cytophagia</taxon>
        <taxon>Cytophagales</taxon>
        <taxon>Hymenobacteraceae</taxon>
        <taxon>Hymenobacter</taxon>
    </lineage>
</organism>
<keyword evidence="2" id="KW-0808">Transferase</keyword>
<evidence type="ECO:0000259" key="3">
    <source>
        <dbReference type="Pfam" id="PF13649"/>
    </source>
</evidence>
<dbReference type="Gene3D" id="3.40.50.150">
    <property type="entry name" value="Vaccinia Virus protein VP39"/>
    <property type="match status" value="1"/>
</dbReference>
<gene>
    <name evidence="4" type="ORF">MTP16_12360</name>
</gene>
<keyword evidence="1 4" id="KW-0489">Methyltransferase</keyword>
<evidence type="ECO:0000313" key="4">
    <source>
        <dbReference type="EMBL" id="UOE31929.1"/>
    </source>
</evidence>
<dbReference type="Pfam" id="PF13649">
    <property type="entry name" value="Methyltransf_25"/>
    <property type="match status" value="1"/>
</dbReference>
<protein>
    <submittedName>
        <fullName evidence="4">Methyltransferase domain-containing protein</fullName>
    </submittedName>
</protein>
<evidence type="ECO:0000313" key="5">
    <source>
        <dbReference type="Proteomes" id="UP000831390"/>
    </source>
</evidence>